<proteinExistence type="inferred from homology"/>
<dbReference type="Gene3D" id="1.10.10.10">
    <property type="entry name" value="Winged helix-like DNA-binding domain superfamily/Winged helix DNA-binding domain"/>
    <property type="match status" value="1"/>
</dbReference>
<dbReference type="Pfam" id="PF04542">
    <property type="entry name" value="Sigma70_r2"/>
    <property type="match status" value="1"/>
</dbReference>
<dbReference type="Proteomes" id="UP000251692">
    <property type="component" value="Unassembled WGS sequence"/>
</dbReference>
<dbReference type="InterPro" id="IPR007627">
    <property type="entry name" value="RNA_pol_sigma70_r2"/>
</dbReference>
<feature type="domain" description="RNA polymerase sigma-70 region 2" evidence="5">
    <location>
        <begin position="29"/>
        <end position="95"/>
    </location>
</feature>
<dbReference type="InterPro" id="IPR013249">
    <property type="entry name" value="RNA_pol_sigma70_r4_t2"/>
</dbReference>
<comment type="caution">
    <text evidence="7">The sequence shown here is derived from an EMBL/GenBank/DDBJ whole genome shotgun (WGS) entry which is preliminary data.</text>
</comment>
<dbReference type="GO" id="GO:0003677">
    <property type="term" value="F:DNA binding"/>
    <property type="evidence" value="ECO:0007669"/>
    <property type="project" value="InterPro"/>
</dbReference>
<dbReference type="NCBIfam" id="TIGR02937">
    <property type="entry name" value="sigma70-ECF"/>
    <property type="match status" value="1"/>
</dbReference>
<dbReference type="InterPro" id="IPR014284">
    <property type="entry name" value="RNA_pol_sigma-70_dom"/>
</dbReference>
<name>A0A364RI74_9BACT</name>
<protein>
    <submittedName>
        <fullName evidence="7">RNA polymerase subunit sigma-24</fullName>
    </submittedName>
</protein>
<dbReference type="GO" id="GO:0006352">
    <property type="term" value="P:DNA-templated transcription initiation"/>
    <property type="evidence" value="ECO:0007669"/>
    <property type="project" value="InterPro"/>
</dbReference>
<evidence type="ECO:0000256" key="2">
    <source>
        <dbReference type="ARBA" id="ARBA00023015"/>
    </source>
</evidence>
<dbReference type="InterPro" id="IPR036388">
    <property type="entry name" value="WH-like_DNA-bd_sf"/>
</dbReference>
<comment type="similarity">
    <text evidence="1">Belongs to the sigma-70 factor family. ECF subfamily.</text>
</comment>
<evidence type="ECO:0000259" key="5">
    <source>
        <dbReference type="Pfam" id="PF04542"/>
    </source>
</evidence>
<dbReference type="GO" id="GO:0016987">
    <property type="term" value="F:sigma factor activity"/>
    <property type="evidence" value="ECO:0007669"/>
    <property type="project" value="UniProtKB-KW"/>
</dbReference>
<sequence>MKLFTKSKSDEDKLLEGCLAGKREMQRLLYEQYASKMMLVCLRYAPTTFEAEDMMQDAFVKVFNNIHTFKKDCPLEFWIRRIMVNTALKHIRNKQLLTVSYEGEEITNLPSESVNLTGYTMDELVTMIQSLAPRYRMVFNLYAIEGYNHKEIAEMLDISEGTSKSQYSRARAILQSMISRQDNLYKEHVISSKQ</sequence>
<dbReference type="PANTHER" id="PTHR43133:SF46">
    <property type="entry name" value="RNA POLYMERASE SIGMA-70 FACTOR ECF SUBFAMILY"/>
    <property type="match status" value="1"/>
</dbReference>
<evidence type="ECO:0000259" key="6">
    <source>
        <dbReference type="Pfam" id="PF08281"/>
    </source>
</evidence>
<feature type="domain" description="RNA polymerase sigma factor 70 region 4 type 2" evidence="6">
    <location>
        <begin position="122"/>
        <end position="172"/>
    </location>
</feature>
<evidence type="ECO:0000313" key="8">
    <source>
        <dbReference type="Proteomes" id="UP000251692"/>
    </source>
</evidence>
<dbReference type="PANTHER" id="PTHR43133">
    <property type="entry name" value="RNA POLYMERASE ECF-TYPE SIGMA FACTO"/>
    <property type="match status" value="1"/>
</dbReference>
<reference evidence="7 8" key="2">
    <citation type="submission" date="2018-07" db="EMBL/GenBank/DDBJ databases">
        <title>Pontibacter sp. 2b14 genomic sequence and assembly.</title>
        <authorList>
            <person name="Du Z.-J."/>
        </authorList>
    </citation>
    <scope>NUCLEOTIDE SEQUENCE [LARGE SCALE GENOMIC DNA]</scope>
    <source>
        <strain evidence="7 8">2b14</strain>
    </source>
</reference>
<gene>
    <name evidence="7" type="ORF">DP923_02290</name>
</gene>
<dbReference type="Pfam" id="PF08281">
    <property type="entry name" value="Sigma70_r4_2"/>
    <property type="match status" value="1"/>
</dbReference>
<keyword evidence="4" id="KW-0804">Transcription</keyword>
<dbReference type="SUPFAM" id="SSF88946">
    <property type="entry name" value="Sigma2 domain of RNA polymerase sigma factors"/>
    <property type="match status" value="1"/>
</dbReference>
<keyword evidence="8" id="KW-1185">Reference proteome</keyword>
<dbReference type="InterPro" id="IPR013325">
    <property type="entry name" value="RNA_pol_sigma_r2"/>
</dbReference>
<reference evidence="7 8" key="1">
    <citation type="submission" date="2018-06" db="EMBL/GenBank/DDBJ databases">
        <authorList>
            <person name="Liu Z.-W."/>
        </authorList>
    </citation>
    <scope>NUCLEOTIDE SEQUENCE [LARGE SCALE GENOMIC DNA]</scope>
    <source>
        <strain evidence="7 8">2b14</strain>
    </source>
</reference>
<dbReference type="Gene3D" id="1.10.1740.10">
    <property type="match status" value="1"/>
</dbReference>
<evidence type="ECO:0000256" key="3">
    <source>
        <dbReference type="ARBA" id="ARBA00023082"/>
    </source>
</evidence>
<dbReference type="InterPro" id="IPR013324">
    <property type="entry name" value="RNA_pol_sigma_r3/r4-like"/>
</dbReference>
<accession>A0A364RI74</accession>
<evidence type="ECO:0000256" key="4">
    <source>
        <dbReference type="ARBA" id="ARBA00023163"/>
    </source>
</evidence>
<dbReference type="EMBL" id="QMDV01000001">
    <property type="protein sequence ID" value="RAU83916.1"/>
    <property type="molecule type" value="Genomic_DNA"/>
</dbReference>
<dbReference type="OrthoDB" id="1493925at2"/>
<organism evidence="7 8">
    <name type="scientific">Pontibacter arcticus</name>
    <dbReference type="NCBI Taxonomy" id="2080288"/>
    <lineage>
        <taxon>Bacteria</taxon>
        <taxon>Pseudomonadati</taxon>
        <taxon>Bacteroidota</taxon>
        <taxon>Cytophagia</taxon>
        <taxon>Cytophagales</taxon>
        <taxon>Hymenobacteraceae</taxon>
        <taxon>Pontibacter</taxon>
    </lineage>
</organism>
<dbReference type="CDD" id="cd06171">
    <property type="entry name" value="Sigma70_r4"/>
    <property type="match status" value="1"/>
</dbReference>
<dbReference type="SUPFAM" id="SSF88659">
    <property type="entry name" value="Sigma3 and sigma4 domains of RNA polymerase sigma factors"/>
    <property type="match status" value="1"/>
</dbReference>
<dbReference type="RefSeq" id="WP_112303956.1">
    <property type="nucleotide sequence ID" value="NZ_QMDV01000001.1"/>
</dbReference>
<keyword evidence="3" id="KW-0731">Sigma factor</keyword>
<keyword evidence="2" id="KW-0805">Transcription regulation</keyword>
<evidence type="ECO:0000256" key="1">
    <source>
        <dbReference type="ARBA" id="ARBA00010641"/>
    </source>
</evidence>
<dbReference type="InterPro" id="IPR039425">
    <property type="entry name" value="RNA_pol_sigma-70-like"/>
</dbReference>
<dbReference type="AlphaFoldDB" id="A0A364RI74"/>
<evidence type="ECO:0000313" key="7">
    <source>
        <dbReference type="EMBL" id="RAU83916.1"/>
    </source>
</evidence>